<reference evidence="10" key="1">
    <citation type="journal article" date="2019" name="Int. J. Syst. Evol. Microbiol.">
        <title>The Global Catalogue of Microorganisms (GCM) 10K type strain sequencing project: providing services to taxonomists for standard genome sequencing and annotation.</title>
        <authorList>
            <consortium name="The Broad Institute Genomics Platform"/>
            <consortium name="The Broad Institute Genome Sequencing Center for Infectious Disease"/>
            <person name="Wu L."/>
            <person name="Ma J."/>
        </authorList>
    </citation>
    <scope>NUCLEOTIDE SEQUENCE [LARGE SCALE GENOMIC DNA]</scope>
    <source>
        <strain evidence="10">TISTR 1827</strain>
    </source>
</reference>
<dbReference type="Proteomes" id="UP001597493">
    <property type="component" value="Unassembled WGS sequence"/>
</dbReference>
<feature type="transmembrane region" description="Helical" evidence="7">
    <location>
        <begin position="268"/>
        <end position="287"/>
    </location>
</feature>
<gene>
    <name evidence="9" type="ORF">ACFSW5_01120</name>
</gene>
<evidence type="ECO:0000256" key="5">
    <source>
        <dbReference type="ARBA" id="ARBA00022989"/>
    </source>
</evidence>
<evidence type="ECO:0000256" key="7">
    <source>
        <dbReference type="SAM" id="Phobius"/>
    </source>
</evidence>
<feature type="transmembrane region" description="Helical" evidence="7">
    <location>
        <begin position="327"/>
        <end position="349"/>
    </location>
</feature>
<dbReference type="EMBL" id="JBHUMY010000001">
    <property type="protein sequence ID" value="MFD2658862.1"/>
    <property type="molecule type" value="Genomic_DNA"/>
</dbReference>
<dbReference type="CDD" id="cd17324">
    <property type="entry name" value="MFS_NepI_like"/>
    <property type="match status" value="1"/>
</dbReference>
<evidence type="ECO:0000259" key="8">
    <source>
        <dbReference type="PROSITE" id="PS50850"/>
    </source>
</evidence>
<feature type="transmembrane region" description="Helical" evidence="7">
    <location>
        <begin position="157"/>
        <end position="179"/>
    </location>
</feature>
<dbReference type="InterPro" id="IPR036259">
    <property type="entry name" value="MFS_trans_sf"/>
</dbReference>
<comment type="subcellular location">
    <subcellularLocation>
        <location evidence="1">Cell membrane</location>
        <topology evidence="1">Multi-pass membrane protein</topology>
    </subcellularLocation>
</comment>
<keyword evidence="4 7" id="KW-0812">Transmembrane</keyword>
<feature type="transmembrane region" description="Helical" evidence="7">
    <location>
        <begin position="200"/>
        <end position="223"/>
    </location>
</feature>
<dbReference type="PANTHER" id="PTHR43124:SF10">
    <property type="entry name" value="PURINE EFFLUX PUMP PBUE"/>
    <property type="match status" value="1"/>
</dbReference>
<feature type="transmembrane region" description="Helical" evidence="7">
    <location>
        <begin position="71"/>
        <end position="94"/>
    </location>
</feature>
<feature type="transmembrane region" description="Helical" evidence="7">
    <location>
        <begin position="130"/>
        <end position="151"/>
    </location>
</feature>
<comment type="caution">
    <text evidence="9">The sequence shown here is derived from an EMBL/GenBank/DDBJ whole genome shotgun (WGS) entry which is preliminary data.</text>
</comment>
<sequence length="393" mass="40667">MNRFPIFMLALGAFLTGISEMIVAGILPFIANDLDVNVGTAGQLVTLFSLSFAAGTPVVIAITSRMDRKKLLLLSLAVFIAGSVLSALSTHYGLLVLSRIILGVSAGVYSVVAFSAAAKLVRPNQVGSAIGFITLGINSAMVLGVPAGVFISKWLSWQANFAALAALAFIALVGMAKLLPPTQGDEPVPFGKQFALLKDPVIVSGFALSLLFTVSISVLNTYMTPYLQTVLHQGTSAVAVTLLVLGAASVAGARLGGITADKWGTVRLMTFGLAVVALSLGLLPVLAGWQFAGLLLLIVWMLTASMVIPAVPTYFIQYAQGSSNLILGLNMSVLHLGVAVGAGAGGIVIDSWQTPFFIPWIASAVAAASLASGAVSFFLRQKRTATLSGLSEG</sequence>
<keyword evidence="6 7" id="KW-0472">Membrane</keyword>
<feature type="transmembrane region" description="Helical" evidence="7">
    <location>
        <begin position="43"/>
        <end position="64"/>
    </location>
</feature>
<accession>A0ABW5QRA9</accession>
<dbReference type="SUPFAM" id="SSF103473">
    <property type="entry name" value="MFS general substrate transporter"/>
    <property type="match status" value="1"/>
</dbReference>
<dbReference type="InterPro" id="IPR011701">
    <property type="entry name" value="MFS"/>
</dbReference>
<name>A0ABW5QRA9_9BACL</name>
<evidence type="ECO:0000313" key="10">
    <source>
        <dbReference type="Proteomes" id="UP001597493"/>
    </source>
</evidence>
<evidence type="ECO:0000256" key="2">
    <source>
        <dbReference type="ARBA" id="ARBA00022448"/>
    </source>
</evidence>
<dbReference type="InterPro" id="IPR020846">
    <property type="entry name" value="MFS_dom"/>
</dbReference>
<keyword evidence="3" id="KW-1003">Cell membrane</keyword>
<keyword evidence="5 7" id="KW-1133">Transmembrane helix</keyword>
<keyword evidence="2" id="KW-0813">Transport</keyword>
<evidence type="ECO:0000256" key="3">
    <source>
        <dbReference type="ARBA" id="ARBA00022475"/>
    </source>
</evidence>
<dbReference type="RefSeq" id="WP_379268800.1">
    <property type="nucleotide sequence ID" value="NZ_JBHUGT010000050.1"/>
</dbReference>
<organism evidence="9 10">
    <name type="scientific">Paenibacillus thailandensis</name>
    <dbReference type="NCBI Taxonomy" id="393250"/>
    <lineage>
        <taxon>Bacteria</taxon>
        <taxon>Bacillati</taxon>
        <taxon>Bacillota</taxon>
        <taxon>Bacilli</taxon>
        <taxon>Bacillales</taxon>
        <taxon>Paenibacillaceae</taxon>
        <taxon>Paenibacillus</taxon>
    </lineage>
</organism>
<dbReference type="InterPro" id="IPR050189">
    <property type="entry name" value="MFS_Efflux_Transporters"/>
</dbReference>
<feature type="transmembrane region" description="Helical" evidence="7">
    <location>
        <begin position="293"/>
        <end position="315"/>
    </location>
</feature>
<keyword evidence="10" id="KW-1185">Reference proteome</keyword>
<evidence type="ECO:0000256" key="6">
    <source>
        <dbReference type="ARBA" id="ARBA00023136"/>
    </source>
</evidence>
<feature type="transmembrane region" description="Helical" evidence="7">
    <location>
        <begin position="7"/>
        <end position="31"/>
    </location>
</feature>
<proteinExistence type="predicted"/>
<evidence type="ECO:0000256" key="1">
    <source>
        <dbReference type="ARBA" id="ARBA00004651"/>
    </source>
</evidence>
<feature type="domain" description="Major facilitator superfamily (MFS) profile" evidence="8">
    <location>
        <begin position="5"/>
        <end position="384"/>
    </location>
</feature>
<dbReference type="Gene3D" id="1.20.1250.20">
    <property type="entry name" value="MFS general substrate transporter like domains"/>
    <property type="match status" value="2"/>
</dbReference>
<feature type="transmembrane region" description="Helical" evidence="7">
    <location>
        <begin position="235"/>
        <end position="256"/>
    </location>
</feature>
<dbReference type="PANTHER" id="PTHR43124">
    <property type="entry name" value="PURINE EFFLUX PUMP PBUE"/>
    <property type="match status" value="1"/>
</dbReference>
<evidence type="ECO:0000256" key="4">
    <source>
        <dbReference type="ARBA" id="ARBA00022692"/>
    </source>
</evidence>
<dbReference type="PROSITE" id="PS50850">
    <property type="entry name" value="MFS"/>
    <property type="match status" value="1"/>
</dbReference>
<dbReference type="Pfam" id="PF07690">
    <property type="entry name" value="MFS_1"/>
    <property type="match status" value="1"/>
</dbReference>
<protein>
    <submittedName>
        <fullName evidence="9">MFS transporter</fullName>
    </submittedName>
</protein>
<feature type="transmembrane region" description="Helical" evidence="7">
    <location>
        <begin position="355"/>
        <end position="379"/>
    </location>
</feature>
<evidence type="ECO:0000313" key="9">
    <source>
        <dbReference type="EMBL" id="MFD2658862.1"/>
    </source>
</evidence>
<feature type="transmembrane region" description="Helical" evidence="7">
    <location>
        <begin position="100"/>
        <end position="118"/>
    </location>
</feature>